<evidence type="ECO:0000256" key="3">
    <source>
        <dbReference type="ARBA" id="ARBA00023163"/>
    </source>
</evidence>
<dbReference type="Pfam" id="PF00010">
    <property type="entry name" value="HLH"/>
    <property type="match status" value="1"/>
</dbReference>
<dbReference type="FunFam" id="4.10.280.10:FF:000038">
    <property type="entry name" value="achaete-scute homolog 3"/>
    <property type="match status" value="1"/>
</dbReference>
<evidence type="ECO:0000313" key="6">
    <source>
        <dbReference type="EMBL" id="CAD5124009.1"/>
    </source>
</evidence>
<dbReference type="OrthoDB" id="5976910at2759"/>
<dbReference type="InterPro" id="IPR011598">
    <property type="entry name" value="bHLH_dom"/>
</dbReference>
<organism evidence="6 7">
    <name type="scientific">Dimorphilus gyrociliatus</name>
    <dbReference type="NCBI Taxonomy" id="2664684"/>
    <lineage>
        <taxon>Eukaryota</taxon>
        <taxon>Metazoa</taxon>
        <taxon>Spiralia</taxon>
        <taxon>Lophotrochozoa</taxon>
        <taxon>Annelida</taxon>
        <taxon>Polychaeta</taxon>
        <taxon>Polychaeta incertae sedis</taxon>
        <taxon>Dinophilidae</taxon>
        <taxon>Dimorphilus</taxon>
    </lineage>
</organism>
<keyword evidence="7" id="KW-1185">Reference proteome</keyword>
<comment type="caution">
    <text evidence="6">The sequence shown here is derived from an EMBL/GenBank/DDBJ whole genome shotgun (WGS) entry which is preliminary data.</text>
</comment>
<evidence type="ECO:0000256" key="2">
    <source>
        <dbReference type="ARBA" id="ARBA00023125"/>
    </source>
</evidence>
<dbReference type="InterPro" id="IPR036638">
    <property type="entry name" value="HLH_DNA-bd_sf"/>
</dbReference>
<dbReference type="PROSITE" id="PS50888">
    <property type="entry name" value="BHLH"/>
    <property type="match status" value="1"/>
</dbReference>
<dbReference type="PANTHER" id="PTHR23349">
    <property type="entry name" value="BASIC HELIX-LOOP-HELIX TRANSCRIPTION FACTOR, TWIST"/>
    <property type="match status" value="1"/>
</dbReference>
<evidence type="ECO:0000313" key="7">
    <source>
        <dbReference type="Proteomes" id="UP000549394"/>
    </source>
</evidence>
<dbReference type="SMART" id="SM00353">
    <property type="entry name" value="HLH"/>
    <property type="match status" value="1"/>
</dbReference>
<dbReference type="CDD" id="cd19724">
    <property type="entry name" value="bHLH_TS_ASCL3_like"/>
    <property type="match status" value="1"/>
</dbReference>
<dbReference type="GO" id="GO:0046983">
    <property type="term" value="F:protein dimerization activity"/>
    <property type="evidence" value="ECO:0007669"/>
    <property type="project" value="InterPro"/>
</dbReference>
<evidence type="ECO:0000256" key="4">
    <source>
        <dbReference type="ARBA" id="ARBA00023242"/>
    </source>
</evidence>
<dbReference type="GO" id="GO:0000122">
    <property type="term" value="P:negative regulation of transcription by RNA polymerase II"/>
    <property type="evidence" value="ECO:0007669"/>
    <property type="project" value="UniProtKB-ARBA"/>
</dbReference>
<keyword evidence="4" id="KW-0539">Nucleus</keyword>
<dbReference type="GO" id="GO:0000977">
    <property type="term" value="F:RNA polymerase II transcription regulatory region sequence-specific DNA binding"/>
    <property type="evidence" value="ECO:0007669"/>
    <property type="project" value="UniProtKB-ARBA"/>
</dbReference>
<dbReference type="SUPFAM" id="SSF47459">
    <property type="entry name" value="HLH, helix-loop-helix DNA-binding domain"/>
    <property type="match status" value="1"/>
</dbReference>
<dbReference type="GO" id="GO:0005634">
    <property type="term" value="C:nucleus"/>
    <property type="evidence" value="ECO:0007669"/>
    <property type="project" value="UniProtKB-ARBA"/>
</dbReference>
<accession>A0A7I8W657</accession>
<dbReference type="AlphaFoldDB" id="A0A7I8W657"/>
<feature type="domain" description="BHLH" evidence="5">
    <location>
        <begin position="47"/>
        <end position="99"/>
    </location>
</feature>
<name>A0A7I8W657_9ANNE</name>
<dbReference type="GO" id="GO:0005667">
    <property type="term" value="C:transcription regulator complex"/>
    <property type="evidence" value="ECO:0007669"/>
    <property type="project" value="UniProtKB-ARBA"/>
</dbReference>
<reference evidence="6 7" key="1">
    <citation type="submission" date="2020-08" db="EMBL/GenBank/DDBJ databases">
        <authorList>
            <person name="Hejnol A."/>
        </authorList>
    </citation>
    <scope>NUCLEOTIDE SEQUENCE [LARGE SCALE GENOMIC DNA]</scope>
</reference>
<evidence type="ECO:0000259" key="5">
    <source>
        <dbReference type="PROSITE" id="PS50888"/>
    </source>
</evidence>
<keyword evidence="2" id="KW-0238">DNA-binding</keyword>
<dbReference type="InterPro" id="IPR050283">
    <property type="entry name" value="E-box_TF_Regulators"/>
</dbReference>
<proteinExistence type="predicted"/>
<dbReference type="GO" id="GO:0048513">
    <property type="term" value="P:animal organ development"/>
    <property type="evidence" value="ECO:0007669"/>
    <property type="project" value="UniProtKB-ARBA"/>
</dbReference>
<dbReference type="Proteomes" id="UP000549394">
    <property type="component" value="Unassembled WGS sequence"/>
</dbReference>
<keyword evidence="1" id="KW-0805">Transcription regulation</keyword>
<keyword evidence="3" id="KW-0804">Transcription</keyword>
<evidence type="ECO:0000256" key="1">
    <source>
        <dbReference type="ARBA" id="ARBA00023015"/>
    </source>
</evidence>
<dbReference type="GO" id="GO:0060429">
    <property type="term" value="P:epithelium development"/>
    <property type="evidence" value="ECO:0007669"/>
    <property type="project" value="UniProtKB-ARBA"/>
</dbReference>
<protein>
    <submittedName>
        <fullName evidence="6">DgyrCDS12312</fullName>
    </submittedName>
</protein>
<dbReference type="PANTHER" id="PTHR23349:SF108">
    <property type="entry name" value="BHLH DOMAIN-CONTAINING PROTEIN"/>
    <property type="match status" value="1"/>
</dbReference>
<dbReference type="EMBL" id="CAJFCJ010000020">
    <property type="protein sequence ID" value="CAD5124009.1"/>
    <property type="molecule type" value="Genomic_DNA"/>
</dbReference>
<dbReference type="Gene3D" id="4.10.280.10">
    <property type="entry name" value="Helix-loop-helix DNA-binding domain"/>
    <property type="match status" value="1"/>
</dbReference>
<gene>
    <name evidence="6" type="ORF">DGYR_LOCUS11618</name>
</gene>
<sequence length="134" mass="15346">MNLEETTLTSPSCSDLGLSAASLSFDNSPFSPRSQIPLPCFISCENGAVRKRNERERERVRCVNEGYARLRSHLPIKQRDKRISKVETLRQAIKYIQHLQNILKEKENEYRVNVLKAERADNDPSTCNGGRLRS</sequence>
<dbReference type="GO" id="GO:0000981">
    <property type="term" value="F:DNA-binding transcription factor activity, RNA polymerase II-specific"/>
    <property type="evidence" value="ECO:0007669"/>
    <property type="project" value="UniProtKB-ARBA"/>
</dbReference>